<gene>
    <name evidence="1" type="ORF">M436DRAFT_78139</name>
</gene>
<dbReference type="HOGENOM" id="CLU_1288668_0_0_1"/>
<reference evidence="1 2" key="1">
    <citation type="journal article" date="2014" name="BMC Genomics">
        <title>Genome sequencing of four Aureobasidium pullulans varieties: biotechnological potential, stress tolerance, and description of new species.</title>
        <authorList>
            <person name="Gostin Ar C."/>
            <person name="Ohm R.A."/>
            <person name="Kogej T."/>
            <person name="Sonjak S."/>
            <person name="Turk M."/>
            <person name="Zajc J."/>
            <person name="Zalar P."/>
            <person name="Grube M."/>
            <person name="Sun H."/>
            <person name="Han J."/>
            <person name="Sharma A."/>
            <person name="Chiniquy J."/>
            <person name="Ngan C.Y."/>
            <person name="Lipzen A."/>
            <person name="Barry K."/>
            <person name="Grigoriev I.V."/>
            <person name="Gunde-Cimerman N."/>
        </authorList>
    </citation>
    <scope>NUCLEOTIDE SEQUENCE [LARGE SCALE GENOMIC DNA]</scope>
    <source>
        <strain evidence="1 2">CBS 147.97</strain>
    </source>
</reference>
<dbReference type="AlphaFoldDB" id="A0A074WXZ0"/>
<protein>
    <submittedName>
        <fullName evidence="1">Uncharacterized protein</fullName>
    </submittedName>
</protein>
<name>A0A074WXZ0_9PEZI</name>
<accession>A0A074WXZ0</accession>
<organism evidence="1 2">
    <name type="scientific">Aureobasidium namibiae CBS 147.97</name>
    <dbReference type="NCBI Taxonomy" id="1043004"/>
    <lineage>
        <taxon>Eukaryota</taxon>
        <taxon>Fungi</taxon>
        <taxon>Dikarya</taxon>
        <taxon>Ascomycota</taxon>
        <taxon>Pezizomycotina</taxon>
        <taxon>Dothideomycetes</taxon>
        <taxon>Dothideomycetidae</taxon>
        <taxon>Dothideales</taxon>
        <taxon>Saccotheciaceae</taxon>
        <taxon>Aureobasidium</taxon>
    </lineage>
</organism>
<dbReference type="OrthoDB" id="3943541at2759"/>
<evidence type="ECO:0000313" key="2">
    <source>
        <dbReference type="Proteomes" id="UP000027730"/>
    </source>
</evidence>
<keyword evidence="2" id="KW-1185">Reference proteome</keyword>
<dbReference type="GeneID" id="25416160"/>
<sequence>MTVDCTGRTILPEQILWCANNDGAAKQWLVNEALPWWFFASFLNYCASAVNGHARSPRVRRCYTPAQRQLMARLRKYPSDEDELIQEFKWYITGPAHNVSFRGGPVDFETLKGHDNPELLLSRAQEELYNMVFSAGQRTNHQLIMALDMPTVPNDEMEEDETAPAPVAFHTFVLPLCLSAPHSLNGATGLVEQQHGSDTLLVQDHDDDVLMRLD</sequence>
<dbReference type="EMBL" id="KL584703">
    <property type="protein sequence ID" value="KEQ76384.1"/>
    <property type="molecule type" value="Genomic_DNA"/>
</dbReference>
<proteinExistence type="predicted"/>
<dbReference type="RefSeq" id="XP_013431275.1">
    <property type="nucleotide sequence ID" value="XM_013575821.1"/>
</dbReference>
<evidence type="ECO:0000313" key="1">
    <source>
        <dbReference type="EMBL" id="KEQ76384.1"/>
    </source>
</evidence>
<dbReference type="Proteomes" id="UP000027730">
    <property type="component" value="Unassembled WGS sequence"/>
</dbReference>